<organism evidence="1 2">
    <name type="scientific">Haemaphysalis longicornis</name>
    <name type="common">Bush tick</name>
    <dbReference type="NCBI Taxonomy" id="44386"/>
    <lineage>
        <taxon>Eukaryota</taxon>
        <taxon>Metazoa</taxon>
        <taxon>Ecdysozoa</taxon>
        <taxon>Arthropoda</taxon>
        <taxon>Chelicerata</taxon>
        <taxon>Arachnida</taxon>
        <taxon>Acari</taxon>
        <taxon>Parasitiformes</taxon>
        <taxon>Ixodida</taxon>
        <taxon>Ixodoidea</taxon>
        <taxon>Ixodidae</taxon>
        <taxon>Haemaphysalinae</taxon>
        <taxon>Haemaphysalis</taxon>
    </lineage>
</organism>
<dbReference type="AlphaFoldDB" id="A0A9J6F6M1"/>
<accession>A0A9J6F6M1</accession>
<dbReference type="EMBL" id="JABSTR010000001">
    <property type="protein sequence ID" value="KAH9359710.1"/>
    <property type="molecule type" value="Genomic_DNA"/>
</dbReference>
<reference evidence="1 2" key="1">
    <citation type="journal article" date="2020" name="Cell">
        <title>Large-Scale Comparative Analyses of Tick Genomes Elucidate Their Genetic Diversity and Vector Capacities.</title>
        <authorList>
            <consortium name="Tick Genome and Microbiome Consortium (TIGMIC)"/>
            <person name="Jia N."/>
            <person name="Wang J."/>
            <person name="Shi W."/>
            <person name="Du L."/>
            <person name="Sun Y."/>
            <person name="Zhan W."/>
            <person name="Jiang J.F."/>
            <person name="Wang Q."/>
            <person name="Zhang B."/>
            <person name="Ji P."/>
            <person name="Bell-Sakyi L."/>
            <person name="Cui X.M."/>
            <person name="Yuan T.T."/>
            <person name="Jiang B.G."/>
            <person name="Yang W.F."/>
            <person name="Lam T.T."/>
            <person name="Chang Q.C."/>
            <person name="Ding S.J."/>
            <person name="Wang X.J."/>
            <person name="Zhu J.G."/>
            <person name="Ruan X.D."/>
            <person name="Zhao L."/>
            <person name="Wei J.T."/>
            <person name="Ye R.Z."/>
            <person name="Que T.C."/>
            <person name="Du C.H."/>
            <person name="Zhou Y.H."/>
            <person name="Cheng J.X."/>
            <person name="Dai P.F."/>
            <person name="Guo W.B."/>
            <person name="Han X.H."/>
            <person name="Huang E.J."/>
            <person name="Li L.F."/>
            <person name="Wei W."/>
            <person name="Gao Y.C."/>
            <person name="Liu J.Z."/>
            <person name="Shao H.Z."/>
            <person name="Wang X."/>
            <person name="Wang C.C."/>
            <person name="Yang T.C."/>
            <person name="Huo Q.B."/>
            <person name="Li W."/>
            <person name="Chen H.Y."/>
            <person name="Chen S.E."/>
            <person name="Zhou L.G."/>
            <person name="Ni X.B."/>
            <person name="Tian J.H."/>
            <person name="Sheng Y."/>
            <person name="Liu T."/>
            <person name="Pan Y.S."/>
            <person name="Xia L.Y."/>
            <person name="Li J."/>
            <person name="Zhao F."/>
            <person name="Cao W.C."/>
        </authorList>
    </citation>
    <scope>NUCLEOTIDE SEQUENCE [LARGE SCALE GENOMIC DNA]</scope>
    <source>
        <strain evidence="1">HaeL-2018</strain>
    </source>
</reference>
<dbReference type="VEuPathDB" id="VectorBase:HLOH_048383"/>
<protein>
    <submittedName>
        <fullName evidence="1">Uncharacterized protein</fullName>
    </submittedName>
</protein>
<gene>
    <name evidence="1" type="ORF">HPB48_021176</name>
</gene>
<proteinExistence type="predicted"/>
<name>A0A9J6F6M1_HAELO</name>
<evidence type="ECO:0000313" key="1">
    <source>
        <dbReference type="EMBL" id="KAH9359710.1"/>
    </source>
</evidence>
<sequence length="67" mass="7455">MAIGRRPITEQLRTIVVETKGVLNNRPLTYVYDDPNKSLPITPADVIRGRQRLHQDPTAAETCLGAI</sequence>
<evidence type="ECO:0000313" key="2">
    <source>
        <dbReference type="Proteomes" id="UP000821853"/>
    </source>
</evidence>
<keyword evidence="2" id="KW-1185">Reference proteome</keyword>
<dbReference type="Proteomes" id="UP000821853">
    <property type="component" value="Chromosome 1"/>
</dbReference>
<comment type="caution">
    <text evidence="1">The sequence shown here is derived from an EMBL/GenBank/DDBJ whole genome shotgun (WGS) entry which is preliminary data.</text>
</comment>
<dbReference type="OrthoDB" id="6514903at2759"/>